<dbReference type="Pfam" id="PF07690">
    <property type="entry name" value="MFS_1"/>
    <property type="match status" value="1"/>
</dbReference>
<dbReference type="GO" id="GO:0006783">
    <property type="term" value="P:heme biosynthetic process"/>
    <property type="evidence" value="ECO:0007669"/>
    <property type="project" value="UniProtKB-ARBA"/>
</dbReference>
<evidence type="ECO:0000256" key="12">
    <source>
        <dbReference type="ARBA" id="ARBA00036811"/>
    </source>
</evidence>
<dbReference type="GO" id="GO:0097037">
    <property type="term" value="P:heme export"/>
    <property type="evidence" value="ECO:0007669"/>
    <property type="project" value="TreeGrafter"/>
</dbReference>
<feature type="transmembrane region" description="Helical" evidence="19">
    <location>
        <begin position="426"/>
        <end position="446"/>
    </location>
</feature>
<sequence>MNTMTDFGRVAPKADRPHQRPADAAAVAVDGDSREQRPPAAAVVTAVAAAAAVRQQNLKLYKARWIILVVYMVYSMANAVHWIQYSIISNITVKFYGVSNFAVDTTSTIYMIVYVPLVVPASWVLDRLGLKITMVIGAAGTCLGAWIKVFSAVPDRFLLTLLGQGLVACSQAFILSLPSRLAAVWFGATEVSTACSLGVFGNQLGAALGFLIPPMIVQDSDNLEEIGYDLWKMFLSFAIVNTVVFFLVIWSIQAEPLLAPSYAQVVQRKKRDDPAILKDVFMSSVKELLKNNGYILLLISYGINVGAFFAISTLLNQFILLYYPGHEEDVGRIGLTLVLCGLGGSIICGYILDKTHLYKGTTLVVYGSTLISMLIYTFSLPNGQSIWVIYITASLLGLFMTGYLPVGYELAIELTYPIPEGTSSGLLNGGTQLIGFILTSVYSWVFSTMGDMAANMMIVGLLSFGLLLTMFIPTNLKRQAAHKAIDDKRKLGLVI</sequence>
<evidence type="ECO:0000256" key="7">
    <source>
        <dbReference type="ARBA" id="ARBA00023057"/>
    </source>
</evidence>
<reference evidence="21 22" key="1">
    <citation type="submission" date="2019-08" db="EMBL/GenBank/DDBJ databases">
        <authorList>
            <person name="Alioto T."/>
            <person name="Alioto T."/>
            <person name="Gomez Garrido J."/>
        </authorList>
    </citation>
    <scope>NUCLEOTIDE SEQUENCE [LARGE SCALE GENOMIC DNA]</scope>
</reference>
<feature type="transmembrane region" description="Helical" evidence="19">
    <location>
        <begin position="233"/>
        <end position="252"/>
    </location>
</feature>
<name>A0A5E4M6C8_9HEMI</name>
<dbReference type="PANTHER" id="PTHR10924:SF4">
    <property type="entry name" value="GH15861P"/>
    <property type="match status" value="1"/>
</dbReference>
<evidence type="ECO:0000256" key="13">
    <source>
        <dbReference type="ARBA" id="ARBA00045087"/>
    </source>
</evidence>
<dbReference type="GO" id="GO:0005886">
    <property type="term" value="C:plasma membrane"/>
    <property type="evidence" value="ECO:0007669"/>
    <property type="project" value="UniProtKB-SubCell"/>
</dbReference>
<feature type="region of interest" description="Disordered" evidence="18">
    <location>
        <begin position="1"/>
        <end position="34"/>
    </location>
</feature>
<evidence type="ECO:0000313" key="21">
    <source>
        <dbReference type="EMBL" id="VVC26309.1"/>
    </source>
</evidence>
<feature type="transmembrane region" description="Helical" evidence="19">
    <location>
        <begin position="184"/>
        <end position="213"/>
    </location>
</feature>
<proteinExistence type="inferred from homology"/>
<keyword evidence="2" id="KW-0813">Transport</keyword>
<dbReference type="InterPro" id="IPR036259">
    <property type="entry name" value="MFS_trans_sf"/>
</dbReference>
<dbReference type="EMBL" id="CABPRJ010000030">
    <property type="protein sequence ID" value="VVC26309.1"/>
    <property type="molecule type" value="Genomic_DNA"/>
</dbReference>
<evidence type="ECO:0000256" key="8">
    <source>
        <dbReference type="ARBA" id="ARBA00023136"/>
    </source>
</evidence>
<dbReference type="GO" id="GO:0015232">
    <property type="term" value="F:heme transmembrane transporter activity"/>
    <property type="evidence" value="ECO:0007669"/>
    <property type="project" value="UniProtKB-ARBA"/>
</dbReference>
<comment type="similarity">
    <text evidence="14">Belongs to the major facilitator superfamily. Feline leukemia virus subgroup C receptor (TC 2.A.1.28.1) family.</text>
</comment>
<protein>
    <recommendedName>
        <fullName evidence="16">Choline/ethanolamine transporter FLVCR1</fullName>
    </recommendedName>
    <alternativeName>
        <fullName evidence="17">Heme transporter FLVCR1</fullName>
    </alternativeName>
</protein>
<dbReference type="OrthoDB" id="422206at2759"/>
<keyword evidence="3" id="KW-1003">Cell membrane</keyword>
<evidence type="ECO:0000256" key="17">
    <source>
        <dbReference type="ARBA" id="ARBA00080886"/>
    </source>
</evidence>
<evidence type="ECO:0000256" key="18">
    <source>
        <dbReference type="SAM" id="MobiDB-lite"/>
    </source>
</evidence>
<evidence type="ECO:0000256" key="10">
    <source>
        <dbReference type="ARBA" id="ARBA00023180"/>
    </source>
</evidence>
<dbReference type="InterPro" id="IPR020846">
    <property type="entry name" value="MFS_dom"/>
</dbReference>
<dbReference type="Proteomes" id="UP000325440">
    <property type="component" value="Unassembled WGS sequence"/>
</dbReference>
<comment type="catalytic activity">
    <reaction evidence="12">
        <text>choline(out) = choline(in)</text>
        <dbReference type="Rhea" id="RHEA:32751"/>
        <dbReference type="ChEBI" id="CHEBI:15354"/>
    </reaction>
</comment>
<gene>
    <name evidence="21" type="ORF">CINCED_3A006908</name>
</gene>
<evidence type="ECO:0000256" key="5">
    <source>
        <dbReference type="ARBA" id="ARBA00022692"/>
    </source>
</evidence>
<evidence type="ECO:0000256" key="14">
    <source>
        <dbReference type="ARBA" id="ARBA00046338"/>
    </source>
</evidence>
<dbReference type="PANTHER" id="PTHR10924">
    <property type="entry name" value="MAJOR FACILITATOR SUPERFAMILY PROTEIN-RELATED"/>
    <property type="match status" value="1"/>
</dbReference>
<evidence type="ECO:0000256" key="3">
    <source>
        <dbReference type="ARBA" id="ARBA00022475"/>
    </source>
</evidence>
<evidence type="ECO:0000256" key="11">
    <source>
        <dbReference type="ARBA" id="ARBA00035075"/>
    </source>
</evidence>
<evidence type="ECO:0000313" key="22">
    <source>
        <dbReference type="Proteomes" id="UP000325440"/>
    </source>
</evidence>
<comment type="catalytic activity">
    <reaction evidence="13">
        <text>ethanolamine(in) = ethanolamine(out)</text>
        <dbReference type="Rhea" id="RHEA:32747"/>
        <dbReference type="ChEBI" id="CHEBI:57603"/>
    </reaction>
</comment>
<dbReference type="CDD" id="cd17398">
    <property type="entry name" value="MFS_FLVCR_like"/>
    <property type="match status" value="1"/>
</dbReference>
<organism evidence="21 22">
    <name type="scientific">Cinara cedri</name>
    <dbReference type="NCBI Taxonomy" id="506608"/>
    <lineage>
        <taxon>Eukaryota</taxon>
        <taxon>Metazoa</taxon>
        <taxon>Ecdysozoa</taxon>
        <taxon>Arthropoda</taxon>
        <taxon>Hexapoda</taxon>
        <taxon>Insecta</taxon>
        <taxon>Pterygota</taxon>
        <taxon>Neoptera</taxon>
        <taxon>Paraneoptera</taxon>
        <taxon>Hemiptera</taxon>
        <taxon>Sternorrhyncha</taxon>
        <taxon>Aphidomorpha</taxon>
        <taxon>Aphidoidea</taxon>
        <taxon>Aphididae</taxon>
        <taxon>Lachninae</taxon>
        <taxon>Cinara</taxon>
    </lineage>
</organism>
<dbReference type="InterPro" id="IPR049680">
    <property type="entry name" value="FLVCR1-2_SLC49-like"/>
</dbReference>
<evidence type="ECO:0000256" key="1">
    <source>
        <dbReference type="ARBA" id="ARBA00004651"/>
    </source>
</evidence>
<feature type="compositionally biased region" description="Basic and acidic residues" evidence="18">
    <location>
        <begin position="12"/>
        <end position="21"/>
    </location>
</feature>
<evidence type="ECO:0000256" key="19">
    <source>
        <dbReference type="SAM" id="Phobius"/>
    </source>
</evidence>
<evidence type="ECO:0000256" key="15">
    <source>
        <dbReference type="ARBA" id="ARBA00060240"/>
    </source>
</evidence>
<dbReference type="AlphaFoldDB" id="A0A5E4M6C8"/>
<dbReference type="GO" id="GO:0031966">
    <property type="term" value="C:mitochondrial membrane"/>
    <property type="evidence" value="ECO:0007669"/>
    <property type="project" value="UniProtKB-ARBA"/>
</dbReference>
<keyword evidence="6 19" id="KW-1133">Transmembrane helix</keyword>
<evidence type="ECO:0000256" key="6">
    <source>
        <dbReference type="ARBA" id="ARBA00022989"/>
    </source>
</evidence>
<dbReference type="InterPro" id="IPR011701">
    <property type="entry name" value="MFS"/>
</dbReference>
<feature type="transmembrane region" description="Helical" evidence="19">
    <location>
        <begin position="65"/>
        <end position="88"/>
    </location>
</feature>
<comment type="subcellular location">
    <subcellularLocation>
        <location evidence="1">Cell membrane</location>
        <topology evidence="1">Multi-pass membrane protein</topology>
    </subcellularLocation>
</comment>
<evidence type="ECO:0000256" key="4">
    <source>
        <dbReference type="ARBA" id="ARBA00022553"/>
    </source>
</evidence>
<keyword evidence="4" id="KW-0597">Phosphoprotein</keyword>
<keyword evidence="8 19" id="KW-0472">Membrane</keyword>
<evidence type="ECO:0000259" key="20">
    <source>
        <dbReference type="PROSITE" id="PS50850"/>
    </source>
</evidence>
<dbReference type="Gene3D" id="1.20.1250.20">
    <property type="entry name" value="MFS general substrate transporter like domains"/>
    <property type="match status" value="1"/>
</dbReference>
<keyword evidence="10" id="KW-0325">Glycoprotein</keyword>
<keyword evidence="9" id="KW-0675">Receptor</keyword>
<feature type="transmembrane region" description="Helical" evidence="19">
    <location>
        <begin position="363"/>
        <end position="380"/>
    </location>
</feature>
<feature type="transmembrane region" description="Helical" evidence="19">
    <location>
        <begin position="132"/>
        <end position="151"/>
    </location>
</feature>
<keyword evidence="7" id="KW-0265">Erythrocyte maturation</keyword>
<feature type="transmembrane region" description="Helical" evidence="19">
    <location>
        <begin position="294"/>
        <end position="321"/>
    </location>
</feature>
<comment type="catalytic activity">
    <reaction evidence="11">
        <text>heme b(in) = heme b(out)</text>
        <dbReference type="Rhea" id="RHEA:75443"/>
        <dbReference type="ChEBI" id="CHEBI:60344"/>
    </reaction>
</comment>
<comment type="function">
    <text evidence="15">Uniporter that mediates the transport of extracellular choline and ethanolamine into cells, thereby playing a key role in phospholipid biosynthesis. Choline and ethanolamine are the precursors of phosphatidylcholine and phosphatidylethanolamine, respectively, the two most abundant phospholipids. Transport is not coupled with proton transport and is exclusively driven by the choline (or ethanolamine) gradient across the plasma membrane. Also acts as a heme b transporter that mediates heme efflux from the cytoplasm to the extracellular compartment.</text>
</comment>
<accession>A0A5E4M6C8</accession>
<dbReference type="GO" id="GO:0020037">
    <property type="term" value="F:heme binding"/>
    <property type="evidence" value="ECO:0007669"/>
    <property type="project" value="TreeGrafter"/>
</dbReference>
<evidence type="ECO:0000256" key="2">
    <source>
        <dbReference type="ARBA" id="ARBA00022448"/>
    </source>
</evidence>
<feature type="transmembrane region" description="Helical" evidence="19">
    <location>
        <begin position="452"/>
        <end position="473"/>
    </location>
</feature>
<dbReference type="FunFam" id="1.20.1250.20:FF:000184">
    <property type="entry name" value="Feline leukemia virus subgroup C receptor-related protein 1"/>
    <property type="match status" value="1"/>
</dbReference>
<keyword evidence="5 19" id="KW-0812">Transmembrane</keyword>
<keyword evidence="22" id="KW-1185">Reference proteome</keyword>
<feature type="transmembrane region" description="Helical" evidence="19">
    <location>
        <begin position="108"/>
        <end position="125"/>
    </location>
</feature>
<feature type="transmembrane region" description="Helical" evidence="19">
    <location>
        <begin position="386"/>
        <end position="406"/>
    </location>
</feature>
<evidence type="ECO:0000256" key="9">
    <source>
        <dbReference type="ARBA" id="ARBA00023170"/>
    </source>
</evidence>
<dbReference type="SUPFAM" id="SSF103473">
    <property type="entry name" value="MFS general substrate transporter"/>
    <property type="match status" value="1"/>
</dbReference>
<evidence type="ECO:0000256" key="16">
    <source>
        <dbReference type="ARBA" id="ARBA00068050"/>
    </source>
</evidence>
<dbReference type="PROSITE" id="PS50850">
    <property type="entry name" value="MFS"/>
    <property type="match status" value="1"/>
</dbReference>
<feature type="transmembrane region" description="Helical" evidence="19">
    <location>
        <begin position="333"/>
        <end position="351"/>
    </location>
</feature>
<dbReference type="GO" id="GO:0043249">
    <property type="term" value="P:erythrocyte maturation"/>
    <property type="evidence" value="ECO:0007669"/>
    <property type="project" value="UniProtKB-KW"/>
</dbReference>
<feature type="domain" description="Major facilitator superfamily (MFS) profile" evidence="20">
    <location>
        <begin position="63"/>
        <end position="477"/>
    </location>
</feature>